<dbReference type="EMBL" id="LR743507">
    <property type="protein sequence ID" value="CAA2101265.1"/>
    <property type="molecule type" value="Genomic_DNA"/>
</dbReference>
<dbReference type="InterPro" id="IPR036366">
    <property type="entry name" value="PGBDSf"/>
</dbReference>
<dbReference type="Gene3D" id="1.10.101.10">
    <property type="entry name" value="PGBD-like superfamily/PGBD"/>
    <property type="match status" value="1"/>
</dbReference>
<dbReference type="AlphaFoldDB" id="A0A679J3F4"/>
<organism evidence="2">
    <name type="scientific">Variovorax paradoxus</name>
    <dbReference type="NCBI Taxonomy" id="34073"/>
    <lineage>
        <taxon>Bacteria</taxon>
        <taxon>Pseudomonadati</taxon>
        <taxon>Pseudomonadota</taxon>
        <taxon>Betaproteobacteria</taxon>
        <taxon>Burkholderiales</taxon>
        <taxon>Comamonadaceae</taxon>
        <taxon>Variovorax</taxon>
    </lineage>
</organism>
<name>A0A679J3F4_VARPD</name>
<evidence type="ECO:0000313" key="2">
    <source>
        <dbReference type="EMBL" id="CAA2101265.1"/>
    </source>
</evidence>
<gene>
    <name evidence="2" type="ORF">VVAX_01158</name>
</gene>
<evidence type="ECO:0000256" key="1">
    <source>
        <dbReference type="SAM" id="MobiDB-lite"/>
    </source>
</evidence>
<proteinExistence type="predicted"/>
<sequence>MATTPPIKTRLESPELTSQQPAAVQQRLSLCLASDAHNIRPRTGGDHVKAIQEALEAIRKRMPGIGLEEITDARGTFGPSTEKAVGKYKAHFGIVRPGQPLDTIVGRGTITQMDEHLKSPAPQPAPAAVKFVCGPDVTDQVAATWMKIQSDFRALNRDQKVKACNTILIPVQMPDNPFEGGIPLDLDSLKQKAQMFADINGWDTLPLFQGASAWLRSPPVYDPALKGPCATPSSDTLPGADQANPFDPLHESPDVCSNTVQVAGKCWLNGTVNYGTFGVMVRLCSDFAGSDLRLRFNPVVRAVYSLSWAVMLIRAYKRFGHDPEAAALPVAWTEATFNGGPRATPASAPPNRPKCECSCTCSGNTVPWDYVWEPVHNSRKGAAP</sequence>
<protein>
    <submittedName>
        <fullName evidence="2">Uncharacterized protein</fullName>
    </submittedName>
</protein>
<accession>A0A679J3F4</accession>
<feature type="region of interest" description="Disordered" evidence="1">
    <location>
        <begin position="1"/>
        <end position="20"/>
    </location>
</feature>
<dbReference type="RefSeq" id="WP_339088870.1">
    <property type="nucleotide sequence ID" value="NZ_LR743507.1"/>
</dbReference>
<reference evidence="2" key="1">
    <citation type="submission" date="2019-12" db="EMBL/GenBank/DDBJ databases">
        <authorList>
            <person name="Cremers G."/>
        </authorList>
    </citation>
    <scope>NUCLEOTIDE SEQUENCE</scope>
    <source>
        <strain evidence="2">Vvax</strain>
    </source>
</reference>